<dbReference type="AlphaFoldDB" id="A0A9P8VDI3"/>
<dbReference type="GO" id="GO:0005634">
    <property type="term" value="C:nucleus"/>
    <property type="evidence" value="ECO:0007669"/>
    <property type="project" value="TreeGrafter"/>
</dbReference>
<dbReference type="Pfam" id="PF00076">
    <property type="entry name" value="RRM_1"/>
    <property type="match status" value="4"/>
</dbReference>
<feature type="region of interest" description="Disordered" evidence="3">
    <location>
        <begin position="81"/>
        <end position="129"/>
    </location>
</feature>
<protein>
    <submittedName>
        <fullName evidence="5">Multiple RNA-binding domain-containing protein</fullName>
    </submittedName>
</protein>
<evidence type="ECO:0000256" key="3">
    <source>
        <dbReference type="SAM" id="MobiDB-lite"/>
    </source>
</evidence>
<dbReference type="SUPFAM" id="SSF54928">
    <property type="entry name" value="RNA-binding domain, RBD"/>
    <property type="match status" value="4"/>
</dbReference>
<name>A0A9P8VDI3_9PEZI</name>
<dbReference type="PROSITE" id="PS50102">
    <property type="entry name" value="RRM"/>
    <property type="match status" value="5"/>
</dbReference>
<dbReference type="InterPro" id="IPR035979">
    <property type="entry name" value="RBD_domain_sf"/>
</dbReference>
<feature type="compositionally biased region" description="Acidic residues" evidence="3">
    <location>
        <begin position="278"/>
        <end position="287"/>
    </location>
</feature>
<feature type="region of interest" description="Disordered" evidence="3">
    <location>
        <begin position="705"/>
        <end position="724"/>
    </location>
</feature>
<evidence type="ECO:0000256" key="1">
    <source>
        <dbReference type="ARBA" id="ARBA00022884"/>
    </source>
</evidence>
<keyword evidence="6" id="KW-1185">Reference proteome</keyword>
<dbReference type="InterPro" id="IPR000504">
    <property type="entry name" value="RRM_dom"/>
</dbReference>
<proteinExistence type="predicted"/>
<feature type="domain" description="RRM" evidence="4">
    <location>
        <begin position="509"/>
        <end position="580"/>
    </location>
</feature>
<evidence type="ECO:0000313" key="6">
    <source>
        <dbReference type="Proteomes" id="UP000770015"/>
    </source>
</evidence>
<sequence length="852" mass="92547">MESSRIFIRGLPPNMTGDKAQAALRKHFSAGGREVTDVKVISDRRFGFVGFKTPEQANSAVRYFDRTFLKASRLSVSLAKPVEDPSAKKGWQEGEKKPSSGKAGSGIVVPKTDAAADATKKRKRGEVDEADPKLAEYLKTFEKGKSAANEVAEMLNPAALAEQEQLLKEAESDDEYESIPARPGKKQMRDAPTAEVPVVAPQGELPVATPAAEPEVAQESEEAPKDAEPATAQAALTDDDWLRSRTNRLLELVDDEEMPQRHAAPPPPVAAENREVDEPMEGQETVEADPSPAAETATEEAPAVEAEADVDASLATLRKTARIFIRNLAFTSGAALATQEEDLRAHFEQFGDIQEVHIPVAASGTSKGYALILFSDPEAAVAAFQSVGPGATFQGRLVHVLPASARRDEALDEFQLSQLPLAKQRVIRKKAEASKTFNWNSLYLSQDAVNTAVASRLGVSKADLLDVHDSSAAVKQAVAETSVIQETKEYFAVHGVDLDSFKSQKKSDDAILVKNIPVTTREELRTLFEQHGAVLQVLMPPSGTIAIVQYAQAAQGKTAFARLAYCRFKDSVLFLEKAPRDIFKNATLDPANAATGDRPAGVQKLSGTDLFDKDEEDQGETTSVFVKNLNFDTTNAGLSEVAKALEGYRGSTIKTKSDPKKPGQTLSLGYGFIAFNSREAANAGLAALNGYVLDGHTLQVKLSSKGYDAAEERRREDKAKKGSGQRSKLIVKNLGFEVSKKDLRALFSNYGQLRSCRIPQGMGGKSRGFGFVDFKTSREAENAFNALKDTHLLGRRLVVDWAEAELEDPEEQIKAMEAKVRGQTDKVTRAALTNRNRKKVQIGEEADVPYDD</sequence>
<feature type="domain" description="RRM" evidence="4">
    <location>
        <begin position="727"/>
        <end position="804"/>
    </location>
</feature>
<dbReference type="InterPro" id="IPR012677">
    <property type="entry name" value="Nucleotide-bd_a/b_plait_sf"/>
</dbReference>
<dbReference type="InterPro" id="IPR050886">
    <property type="entry name" value="RNA-binding_reg"/>
</dbReference>
<dbReference type="PANTHER" id="PTHR48024">
    <property type="entry name" value="GEO13361P1-RELATED"/>
    <property type="match status" value="1"/>
</dbReference>
<feature type="region of interest" description="Disordered" evidence="3">
    <location>
        <begin position="168"/>
        <end position="192"/>
    </location>
</feature>
<dbReference type="CDD" id="cd12320">
    <property type="entry name" value="RRM6_RBM19_RRM5_MRD1"/>
    <property type="match status" value="1"/>
</dbReference>
<feature type="compositionally biased region" description="Basic and acidic residues" evidence="3">
    <location>
        <begin position="81"/>
        <end position="98"/>
    </location>
</feature>
<evidence type="ECO:0000259" key="4">
    <source>
        <dbReference type="PROSITE" id="PS50102"/>
    </source>
</evidence>
<feature type="compositionally biased region" description="Low complexity" evidence="3">
    <location>
        <begin position="288"/>
        <end position="305"/>
    </location>
</feature>
<dbReference type="EMBL" id="JAGSXJ010000010">
    <property type="protein sequence ID" value="KAH6687888.1"/>
    <property type="molecule type" value="Genomic_DNA"/>
</dbReference>
<gene>
    <name evidence="5" type="ORF">F5X68DRAFT_261216</name>
</gene>
<dbReference type="SMART" id="SM00360">
    <property type="entry name" value="RRM"/>
    <property type="match status" value="5"/>
</dbReference>
<reference evidence="5" key="1">
    <citation type="journal article" date="2021" name="Nat. Commun.">
        <title>Genetic determinants of endophytism in the Arabidopsis root mycobiome.</title>
        <authorList>
            <person name="Mesny F."/>
            <person name="Miyauchi S."/>
            <person name="Thiergart T."/>
            <person name="Pickel B."/>
            <person name="Atanasova L."/>
            <person name="Karlsson M."/>
            <person name="Huettel B."/>
            <person name="Barry K.W."/>
            <person name="Haridas S."/>
            <person name="Chen C."/>
            <person name="Bauer D."/>
            <person name="Andreopoulos W."/>
            <person name="Pangilinan J."/>
            <person name="LaButti K."/>
            <person name="Riley R."/>
            <person name="Lipzen A."/>
            <person name="Clum A."/>
            <person name="Drula E."/>
            <person name="Henrissat B."/>
            <person name="Kohler A."/>
            <person name="Grigoriev I.V."/>
            <person name="Martin F.M."/>
            <person name="Hacquard S."/>
        </authorList>
    </citation>
    <scope>NUCLEOTIDE SEQUENCE</scope>
    <source>
        <strain evidence="5">MPI-SDFR-AT-0117</strain>
    </source>
</reference>
<accession>A0A9P8VDI3</accession>
<feature type="domain" description="RRM" evidence="4">
    <location>
        <begin position="321"/>
        <end position="405"/>
    </location>
</feature>
<feature type="domain" description="RRM" evidence="4">
    <location>
        <begin position="4"/>
        <end position="81"/>
    </location>
</feature>
<keyword evidence="1 2" id="KW-0694">RNA-binding</keyword>
<feature type="region of interest" description="Disordered" evidence="3">
    <location>
        <begin position="211"/>
        <end position="307"/>
    </location>
</feature>
<organism evidence="5 6">
    <name type="scientific">Plectosphaerella plurivora</name>
    <dbReference type="NCBI Taxonomy" id="936078"/>
    <lineage>
        <taxon>Eukaryota</taxon>
        <taxon>Fungi</taxon>
        <taxon>Dikarya</taxon>
        <taxon>Ascomycota</taxon>
        <taxon>Pezizomycotina</taxon>
        <taxon>Sordariomycetes</taxon>
        <taxon>Hypocreomycetidae</taxon>
        <taxon>Glomerellales</taxon>
        <taxon>Plectosphaerellaceae</taxon>
        <taxon>Plectosphaerella</taxon>
    </lineage>
</organism>
<evidence type="ECO:0000313" key="5">
    <source>
        <dbReference type="EMBL" id="KAH6687888.1"/>
    </source>
</evidence>
<dbReference type="PANTHER" id="PTHR48024:SF56">
    <property type="entry name" value="HETEROGENEOUS NUCLEAR RIBONUCLEOPROTEIN A0"/>
    <property type="match status" value="1"/>
</dbReference>
<comment type="caution">
    <text evidence="5">The sequence shown here is derived from an EMBL/GenBank/DDBJ whole genome shotgun (WGS) entry which is preliminary data.</text>
</comment>
<feature type="compositionally biased region" description="Basic and acidic residues" evidence="3">
    <location>
        <begin position="708"/>
        <end position="720"/>
    </location>
</feature>
<dbReference type="OrthoDB" id="439639at2759"/>
<dbReference type="Gene3D" id="3.30.70.330">
    <property type="match status" value="5"/>
</dbReference>
<evidence type="ECO:0000256" key="2">
    <source>
        <dbReference type="PROSITE-ProRule" id="PRU00176"/>
    </source>
</evidence>
<feature type="domain" description="RRM" evidence="4">
    <location>
        <begin position="622"/>
        <end position="705"/>
    </location>
</feature>
<dbReference type="GO" id="GO:0003723">
    <property type="term" value="F:RNA binding"/>
    <property type="evidence" value="ECO:0007669"/>
    <property type="project" value="UniProtKB-UniRule"/>
</dbReference>
<dbReference type="Proteomes" id="UP000770015">
    <property type="component" value="Unassembled WGS sequence"/>
</dbReference>